<proteinExistence type="predicted"/>
<reference evidence="1 2" key="1">
    <citation type="submission" date="2017-05" db="EMBL/GenBank/DDBJ databases">
        <title>Vagococcus spp. assemblies.</title>
        <authorList>
            <person name="Gulvik C.A."/>
        </authorList>
    </citation>
    <scope>NUCLEOTIDE SEQUENCE [LARGE SCALE GENOMIC DNA]</scope>
    <source>
        <strain evidence="1 2">LMG 24798</strain>
    </source>
</reference>
<dbReference type="RefSeq" id="WP_126814300.1">
    <property type="nucleotide sequence ID" value="NZ_NGKC01000012.1"/>
</dbReference>
<organism evidence="1 2">
    <name type="scientific">Vagococcus acidifermentans</name>
    <dbReference type="NCBI Taxonomy" id="564710"/>
    <lineage>
        <taxon>Bacteria</taxon>
        <taxon>Bacillati</taxon>
        <taxon>Bacillota</taxon>
        <taxon>Bacilli</taxon>
        <taxon>Lactobacillales</taxon>
        <taxon>Enterococcaceae</taxon>
        <taxon>Vagococcus</taxon>
    </lineage>
</organism>
<gene>
    <name evidence="1" type="ORF">CBF27_10680</name>
</gene>
<protein>
    <submittedName>
        <fullName evidence="1">Uncharacterized protein</fullName>
    </submittedName>
</protein>
<accession>A0A430AR85</accession>
<sequence>MSIDLSKREINNLIQKMSKEVSFLPKGTTFELHQLLIFKQLPLIHERLSRAFKADVLAEKMPHISYAGKNDNQTDLYKVA</sequence>
<dbReference type="EMBL" id="NGKC01000012">
    <property type="protein sequence ID" value="RSU10467.1"/>
    <property type="molecule type" value="Genomic_DNA"/>
</dbReference>
<comment type="caution">
    <text evidence="1">The sequence shown here is derived from an EMBL/GenBank/DDBJ whole genome shotgun (WGS) entry which is preliminary data.</text>
</comment>
<evidence type="ECO:0000313" key="2">
    <source>
        <dbReference type="Proteomes" id="UP000286773"/>
    </source>
</evidence>
<name>A0A430AR85_9ENTE</name>
<dbReference type="AlphaFoldDB" id="A0A430AR85"/>
<dbReference type="Proteomes" id="UP000286773">
    <property type="component" value="Unassembled WGS sequence"/>
</dbReference>
<evidence type="ECO:0000313" key="1">
    <source>
        <dbReference type="EMBL" id="RSU10467.1"/>
    </source>
</evidence>
<keyword evidence="2" id="KW-1185">Reference proteome</keyword>